<reference evidence="1 2" key="1">
    <citation type="journal article" date="2023" name="Arcadia Sci">
        <title>De novo assembly of a long-read Amblyomma americanum tick genome.</title>
        <authorList>
            <person name="Chou S."/>
            <person name="Poskanzer K.E."/>
            <person name="Rollins M."/>
            <person name="Thuy-Boun P.S."/>
        </authorList>
    </citation>
    <scope>NUCLEOTIDE SEQUENCE [LARGE SCALE GENOMIC DNA]</scope>
    <source>
        <strain evidence="1">F_SG_1</strain>
        <tissue evidence="1">Salivary glands</tissue>
    </source>
</reference>
<proteinExistence type="predicted"/>
<gene>
    <name evidence="1" type="ORF">V5799_016686</name>
</gene>
<keyword evidence="2" id="KW-1185">Reference proteome</keyword>
<dbReference type="EMBL" id="JARKHS020007142">
    <property type="protein sequence ID" value="KAK8781973.1"/>
    <property type="molecule type" value="Genomic_DNA"/>
</dbReference>
<organism evidence="1 2">
    <name type="scientific">Amblyomma americanum</name>
    <name type="common">Lone star tick</name>
    <dbReference type="NCBI Taxonomy" id="6943"/>
    <lineage>
        <taxon>Eukaryota</taxon>
        <taxon>Metazoa</taxon>
        <taxon>Ecdysozoa</taxon>
        <taxon>Arthropoda</taxon>
        <taxon>Chelicerata</taxon>
        <taxon>Arachnida</taxon>
        <taxon>Acari</taxon>
        <taxon>Parasitiformes</taxon>
        <taxon>Ixodida</taxon>
        <taxon>Ixodoidea</taxon>
        <taxon>Ixodidae</taxon>
        <taxon>Amblyomminae</taxon>
        <taxon>Amblyomma</taxon>
    </lineage>
</organism>
<evidence type="ECO:0000313" key="2">
    <source>
        <dbReference type="Proteomes" id="UP001321473"/>
    </source>
</evidence>
<name>A0AAQ4F554_AMBAM</name>
<comment type="caution">
    <text evidence="1">The sequence shown here is derived from an EMBL/GenBank/DDBJ whole genome shotgun (WGS) entry which is preliminary data.</text>
</comment>
<evidence type="ECO:0000313" key="1">
    <source>
        <dbReference type="EMBL" id="KAK8781973.1"/>
    </source>
</evidence>
<accession>A0AAQ4F554</accession>
<dbReference type="AlphaFoldDB" id="A0AAQ4F554"/>
<sequence length="124" mass="13965">MVLRSCCCGSVVSTIIKSGALRRSLSCLSKASDLRYPRCPMIALFIFEERRIIILLPAMAALSVLDSSEWHKRKSWPRCVLCKTTVMPVFPSVTVIPAKQTFPHFALPCDFIIRCPVPKKHMQS</sequence>
<dbReference type="Proteomes" id="UP001321473">
    <property type="component" value="Unassembled WGS sequence"/>
</dbReference>
<protein>
    <submittedName>
        <fullName evidence="1">Uncharacterized protein</fullName>
    </submittedName>
</protein>